<name>A0A8S1C719_9INSE</name>
<dbReference type="Pfam" id="PF07818">
    <property type="entry name" value="HCNGP"/>
    <property type="match status" value="1"/>
</dbReference>
<proteinExistence type="predicted"/>
<accession>A0A8S1C719</accession>
<organism evidence="2 3">
    <name type="scientific">Cloeon dipterum</name>
    <dbReference type="NCBI Taxonomy" id="197152"/>
    <lineage>
        <taxon>Eukaryota</taxon>
        <taxon>Metazoa</taxon>
        <taxon>Ecdysozoa</taxon>
        <taxon>Arthropoda</taxon>
        <taxon>Hexapoda</taxon>
        <taxon>Insecta</taxon>
        <taxon>Pterygota</taxon>
        <taxon>Palaeoptera</taxon>
        <taxon>Ephemeroptera</taxon>
        <taxon>Pisciforma</taxon>
        <taxon>Baetidae</taxon>
        <taxon>Cloeon</taxon>
    </lineage>
</organism>
<protein>
    <recommendedName>
        <fullName evidence="4">SAP30-binding protein</fullName>
    </recommendedName>
</protein>
<dbReference type="Proteomes" id="UP000494165">
    <property type="component" value="Unassembled WGS sequence"/>
</dbReference>
<dbReference type="PANTHER" id="PTHR13464:SF0">
    <property type="entry name" value="SAP30-BINDING PROTEIN"/>
    <property type="match status" value="1"/>
</dbReference>
<feature type="compositionally biased region" description="Polar residues" evidence="1">
    <location>
        <begin position="1"/>
        <end position="14"/>
    </location>
</feature>
<feature type="region of interest" description="Disordered" evidence="1">
    <location>
        <begin position="1"/>
        <end position="90"/>
    </location>
</feature>
<feature type="compositionally biased region" description="Acidic residues" evidence="1">
    <location>
        <begin position="73"/>
        <end position="87"/>
    </location>
</feature>
<comment type="caution">
    <text evidence="2">The sequence shown here is derived from an EMBL/GenBank/DDBJ whole genome shotgun (WGS) entry which is preliminary data.</text>
</comment>
<dbReference type="GO" id="GO:0006355">
    <property type="term" value="P:regulation of DNA-templated transcription"/>
    <property type="evidence" value="ECO:0007669"/>
    <property type="project" value="InterPro"/>
</dbReference>
<evidence type="ECO:0008006" key="4">
    <source>
        <dbReference type="Google" id="ProtNLM"/>
    </source>
</evidence>
<dbReference type="OrthoDB" id="1714508at2759"/>
<evidence type="ECO:0000313" key="2">
    <source>
        <dbReference type="EMBL" id="CAB3365073.1"/>
    </source>
</evidence>
<evidence type="ECO:0000313" key="3">
    <source>
        <dbReference type="Proteomes" id="UP000494165"/>
    </source>
</evidence>
<gene>
    <name evidence="2" type="ORF">CLODIP_2_CD06656</name>
</gene>
<dbReference type="InterPro" id="IPR012479">
    <property type="entry name" value="SAP30BP"/>
</dbReference>
<evidence type="ECO:0000256" key="1">
    <source>
        <dbReference type="SAM" id="MobiDB-lite"/>
    </source>
</evidence>
<sequence length="297" mass="32975">MSHSLASLTATYTDSENEDEEEPGHEAGIVTLTEESSLSKPPSPAQALGRVKRKRAHLNRLVSYQDADNVSSEGEDTDNEYTDEEMLEDGKDQDAEAEAALNAVKKEVRRPVPTDVQMPEEPKGKCSEEHVKRVLKQFEKVQNGLDVNAIFQRRKDFRNPSIYEKLLLYCNINELGTNYPPHMYDPTRWGKDSYYEELSKVQKIEMDKKEKEKKEKAKVEIVTGTARKPPTLLLPTGGATLKPSAALATAAATAASIEEKRKSKWDQVGNSVLTANVTGTKGTVISAFGSLPKRPKI</sequence>
<keyword evidence="3" id="KW-1185">Reference proteome</keyword>
<reference evidence="2 3" key="1">
    <citation type="submission" date="2020-04" db="EMBL/GenBank/DDBJ databases">
        <authorList>
            <person name="Alioto T."/>
            <person name="Alioto T."/>
            <person name="Gomez Garrido J."/>
        </authorList>
    </citation>
    <scope>NUCLEOTIDE SEQUENCE [LARGE SCALE GENOMIC DNA]</scope>
</reference>
<dbReference type="PANTHER" id="PTHR13464">
    <property type="entry name" value="TRANSCRIPTIONAL REGULATOR PROTEIN HCNGP"/>
    <property type="match status" value="1"/>
</dbReference>
<dbReference type="EMBL" id="CADEPI010000019">
    <property type="protein sequence ID" value="CAB3365073.1"/>
    <property type="molecule type" value="Genomic_DNA"/>
</dbReference>
<dbReference type="GO" id="GO:0005634">
    <property type="term" value="C:nucleus"/>
    <property type="evidence" value="ECO:0007669"/>
    <property type="project" value="TreeGrafter"/>
</dbReference>
<dbReference type="AlphaFoldDB" id="A0A8S1C719"/>